<dbReference type="PROSITE" id="PS51671">
    <property type="entry name" value="ACT"/>
    <property type="match status" value="1"/>
</dbReference>
<keyword evidence="8 11" id="KW-0411">Iron-sulfur</keyword>
<evidence type="ECO:0000256" key="6">
    <source>
        <dbReference type="ARBA" id="ARBA00022723"/>
    </source>
</evidence>
<sequence>MDLLDIIGPVMIGPSSSHTAGAVRLGRVGRLVLGEEPKKAKIFLHGSFKETYRGHGTDRAIIAGLLGFDTSDPRIRESLKIAKELGLNYEFLPIDLPEAHPNTAYMELWGDTSIARVTGCSIGGGAVLITDINGYPVRITAKYPTLIVPHNDQPGAVAKVTSVIAWHGINIAQMSVARQKKGAEALMVIETDQPIDEETFKEIKRLPGITGGFIIPPL</sequence>
<keyword evidence="6 11" id="KW-0479">Metal-binding</keyword>
<evidence type="ECO:0000256" key="5">
    <source>
        <dbReference type="ARBA" id="ARBA00022485"/>
    </source>
</evidence>
<dbReference type="InterPro" id="IPR029009">
    <property type="entry name" value="ASB_dom_sf"/>
</dbReference>
<evidence type="ECO:0000313" key="14">
    <source>
        <dbReference type="EMBL" id="NYE56568.1"/>
    </source>
</evidence>
<proteinExistence type="inferred from homology"/>
<dbReference type="PANTHER" id="PTHR30182:SF12">
    <property type="entry name" value="L-SERINE DEHYDRATASE, BETA CHAIN-RELATED"/>
    <property type="match status" value="1"/>
</dbReference>
<organism evidence="14 15">
    <name type="scientific">Carboxydothermus ferrireducens DSM 11255</name>
    <dbReference type="NCBI Taxonomy" id="1119529"/>
    <lineage>
        <taxon>Bacteria</taxon>
        <taxon>Bacillati</taxon>
        <taxon>Bacillota</taxon>
        <taxon>Clostridia</taxon>
        <taxon>Thermoanaerobacterales</taxon>
        <taxon>Thermoanaerobacteraceae</taxon>
        <taxon>Carboxydothermus</taxon>
    </lineage>
</organism>
<keyword evidence="15" id="KW-1185">Reference proteome</keyword>
<protein>
    <recommendedName>
        <fullName evidence="11">L-serine deaminase</fullName>
    </recommendedName>
</protein>
<evidence type="ECO:0000256" key="8">
    <source>
        <dbReference type="ARBA" id="ARBA00023014"/>
    </source>
</evidence>
<dbReference type="CDD" id="cd04903">
    <property type="entry name" value="ACT_LSD"/>
    <property type="match status" value="1"/>
</dbReference>
<keyword evidence="9 11" id="KW-0456">Lyase</keyword>
<comment type="pathway">
    <text evidence="2 11">Carbohydrate biosynthesis; gluconeogenesis.</text>
</comment>
<keyword evidence="4 11" id="KW-0312">Gluconeogenesis</keyword>
<accession>A0ABX2R5W8</accession>
<dbReference type="InterPro" id="IPR045865">
    <property type="entry name" value="ACT-like_dom_sf"/>
</dbReference>
<dbReference type="PANTHER" id="PTHR30182">
    <property type="entry name" value="L-SERINE DEHYDRATASE"/>
    <property type="match status" value="1"/>
</dbReference>
<evidence type="ECO:0000313" key="15">
    <source>
        <dbReference type="Proteomes" id="UP000604066"/>
    </source>
</evidence>
<evidence type="ECO:0000256" key="12">
    <source>
        <dbReference type="RuleBase" id="RU366059"/>
    </source>
</evidence>
<dbReference type="SUPFAM" id="SSF143548">
    <property type="entry name" value="Serine metabolism enzymes domain"/>
    <property type="match status" value="1"/>
</dbReference>
<reference evidence="14 15" key="1">
    <citation type="submission" date="2020-07" db="EMBL/GenBank/DDBJ databases">
        <title>Genomic Encyclopedia of Type Strains, Phase III (KMG-III): the genomes of soil and plant-associated and newly described type strains.</title>
        <authorList>
            <person name="Whitman W."/>
        </authorList>
    </citation>
    <scope>NUCLEOTIDE SEQUENCE [LARGE SCALE GENOMIC DNA]</scope>
    <source>
        <strain evidence="14 15">DSM 11255</strain>
    </source>
</reference>
<dbReference type="Pfam" id="PF01842">
    <property type="entry name" value="ACT"/>
    <property type="match status" value="1"/>
</dbReference>
<keyword evidence="5 11" id="KW-0004">4Fe-4S</keyword>
<dbReference type="Pfam" id="PF03315">
    <property type="entry name" value="SDH_beta"/>
    <property type="match status" value="1"/>
</dbReference>
<dbReference type="Proteomes" id="UP000604066">
    <property type="component" value="Unassembled WGS sequence"/>
</dbReference>
<dbReference type="InterPro" id="IPR002912">
    <property type="entry name" value="ACT_dom"/>
</dbReference>
<dbReference type="InterPro" id="IPR004643">
    <property type="entry name" value="Fe-S_L-Ser_bsu"/>
</dbReference>
<comment type="cofactor">
    <cofactor evidence="1 12">
        <name>[4Fe-4S] cluster</name>
        <dbReference type="ChEBI" id="CHEBI:49883"/>
    </cofactor>
</comment>
<feature type="domain" description="ACT" evidence="13">
    <location>
        <begin position="145"/>
        <end position="217"/>
    </location>
</feature>
<dbReference type="GO" id="GO:0003941">
    <property type="term" value="F:L-serine ammonia-lyase activity"/>
    <property type="evidence" value="ECO:0007669"/>
    <property type="project" value="UniProtKB-EC"/>
</dbReference>
<evidence type="ECO:0000256" key="4">
    <source>
        <dbReference type="ARBA" id="ARBA00022432"/>
    </source>
</evidence>
<dbReference type="Gene3D" id="3.30.70.260">
    <property type="match status" value="1"/>
</dbReference>
<gene>
    <name evidence="14" type="ORF">HDG70_000274</name>
</gene>
<dbReference type="InterPro" id="IPR005131">
    <property type="entry name" value="Ser_deHydtase_bsu"/>
</dbReference>
<evidence type="ECO:0000256" key="7">
    <source>
        <dbReference type="ARBA" id="ARBA00023004"/>
    </source>
</evidence>
<dbReference type="EMBL" id="JACCBS010000001">
    <property type="protein sequence ID" value="NYE56568.1"/>
    <property type="molecule type" value="Genomic_DNA"/>
</dbReference>
<evidence type="ECO:0000256" key="3">
    <source>
        <dbReference type="ARBA" id="ARBA00008636"/>
    </source>
</evidence>
<evidence type="ECO:0000256" key="11">
    <source>
        <dbReference type="PIRNR" id="PIRNR036692"/>
    </source>
</evidence>
<dbReference type="NCBIfam" id="TIGR00719">
    <property type="entry name" value="sda_beta"/>
    <property type="match status" value="1"/>
</dbReference>
<evidence type="ECO:0000259" key="13">
    <source>
        <dbReference type="PROSITE" id="PS51671"/>
    </source>
</evidence>
<comment type="similarity">
    <text evidence="3 11 12">Belongs to the iron-sulfur dependent L-serine dehydratase family.</text>
</comment>
<keyword evidence="7 11" id="KW-0408">Iron</keyword>
<evidence type="ECO:0000256" key="9">
    <source>
        <dbReference type="ARBA" id="ARBA00023239"/>
    </source>
</evidence>
<comment type="caution">
    <text evidence="14">The sequence shown here is derived from an EMBL/GenBank/DDBJ whole genome shotgun (WGS) entry which is preliminary data.</text>
</comment>
<name>A0ABX2R5W8_9THEO</name>
<dbReference type="Gene3D" id="3.30.1330.90">
    <property type="entry name" value="D-3-phosphoglycerate dehydrogenase, domain 3"/>
    <property type="match status" value="1"/>
</dbReference>
<evidence type="ECO:0000256" key="1">
    <source>
        <dbReference type="ARBA" id="ARBA00001966"/>
    </source>
</evidence>
<evidence type="ECO:0000256" key="10">
    <source>
        <dbReference type="ARBA" id="ARBA00049406"/>
    </source>
</evidence>
<dbReference type="SUPFAM" id="SSF55021">
    <property type="entry name" value="ACT-like"/>
    <property type="match status" value="1"/>
</dbReference>
<dbReference type="RefSeq" id="WP_028051427.1">
    <property type="nucleotide sequence ID" value="NZ_ATYG01000001.1"/>
</dbReference>
<comment type="catalytic activity">
    <reaction evidence="10 11 12">
        <text>L-serine = pyruvate + NH4(+)</text>
        <dbReference type="Rhea" id="RHEA:19169"/>
        <dbReference type="ChEBI" id="CHEBI:15361"/>
        <dbReference type="ChEBI" id="CHEBI:28938"/>
        <dbReference type="ChEBI" id="CHEBI:33384"/>
        <dbReference type="EC" id="4.3.1.17"/>
    </reaction>
</comment>
<evidence type="ECO:0000256" key="2">
    <source>
        <dbReference type="ARBA" id="ARBA00004742"/>
    </source>
</evidence>
<dbReference type="PIRSF" id="PIRSF036692">
    <property type="entry name" value="SDH_B"/>
    <property type="match status" value="1"/>
</dbReference>
<dbReference type="InterPro" id="IPR051318">
    <property type="entry name" value="Fe-S_L-Ser"/>
</dbReference>